<accession>A0A427YSB7</accession>
<evidence type="ECO:0000313" key="2">
    <source>
        <dbReference type="EMBL" id="RSH93916.1"/>
    </source>
</evidence>
<dbReference type="OrthoDB" id="3223806at2759"/>
<proteinExistence type="predicted"/>
<dbReference type="Proteomes" id="UP000279259">
    <property type="component" value="Unassembled WGS sequence"/>
</dbReference>
<gene>
    <name evidence="2" type="ORF">EHS25_006568</name>
</gene>
<evidence type="ECO:0000313" key="3">
    <source>
        <dbReference type="Proteomes" id="UP000279259"/>
    </source>
</evidence>
<feature type="region of interest" description="Disordered" evidence="1">
    <location>
        <begin position="1"/>
        <end position="32"/>
    </location>
</feature>
<organism evidence="2 3">
    <name type="scientific">Saitozyma podzolica</name>
    <dbReference type="NCBI Taxonomy" id="1890683"/>
    <lineage>
        <taxon>Eukaryota</taxon>
        <taxon>Fungi</taxon>
        <taxon>Dikarya</taxon>
        <taxon>Basidiomycota</taxon>
        <taxon>Agaricomycotina</taxon>
        <taxon>Tremellomycetes</taxon>
        <taxon>Tremellales</taxon>
        <taxon>Trimorphomycetaceae</taxon>
        <taxon>Saitozyma</taxon>
    </lineage>
</organism>
<evidence type="ECO:0000256" key="1">
    <source>
        <dbReference type="SAM" id="MobiDB-lite"/>
    </source>
</evidence>
<reference evidence="2 3" key="1">
    <citation type="submission" date="2018-11" db="EMBL/GenBank/DDBJ databases">
        <title>Genome sequence of Saitozyma podzolica DSM 27192.</title>
        <authorList>
            <person name="Aliyu H."/>
            <person name="Gorte O."/>
            <person name="Ochsenreither K."/>
        </authorList>
    </citation>
    <scope>NUCLEOTIDE SEQUENCE [LARGE SCALE GENOMIC DNA]</scope>
    <source>
        <strain evidence="2 3">DSM 27192</strain>
    </source>
</reference>
<dbReference type="EMBL" id="RSCD01000003">
    <property type="protein sequence ID" value="RSH93916.1"/>
    <property type="molecule type" value="Genomic_DNA"/>
</dbReference>
<dbReference type="AlphaFoldDB" id="A0A427YSB7"/>
<name>A0A427YSB7_9TREE</name>
<comment type="caution">
    <text evidence="2">The sequence shown here is derived from an EMBL/GenBank/DDBJ whole genome shotgun (WGS) entry which is preliminary data.</text>
</comment>
<keyword evidence="3" id="KW-1185">Reference proteome</keyword>
<protein>
    <submittedName>
        <fullName evidence="2">Uncharacterized protein</fullName>
    </submittedName>
</protein>
<sequence>MSFEIIAPREPNHEPEPEGPELISPGEVETPDEFRSVPEDFPALSEVEFNGPMLEDPMRGVGAGIVLWMKHVPPCIWVKNGSDEQIVVRVSKIKPERIINQVNIEGSLTGARIGGEATLVRFPAMQVHLGQGKVQRFPFWSWKDTQVNVTVKYDGKIFVYTLKAGSLGVFREPQSGVMECWTWQGKSLDTEHPALQQRSPVVMRGPPEHQ</sequence>